<feature type="compositionally biased region" description="Low complexity" evidence="7">
    <location>
        <begin position="204"/>
        <end position="215"/>
    </location>
</feature>
<dbReference type="SUPFAM" id="SSF49452">
    <property type="entry name" value="Starch-binding domain-like"/>
    <property type="match status" value="1"/>
</dbReference>
<dbReference type="GO" id="GO:0030246">
    <property type="term" value="F:carbohydrate binding"/>
    <property type="evidence" value="ECO:0007669"/>
    <property type="project" value="InterPro"/>
</dbReference>
<feature type="chain" id="PRO_5042147909" description="ER membrane protein complex subunit 7 beta-sandwich domain-containing protein" evidence="9">
    <location>
        <begin position="22"/>
        <end position="215"/>
    </location>
</feature>
<dbReference type="PANTHER" id="PTHR13605:SF4">
    <property type="entry name" value="ER MEMBRANE PROTEIN COMPLEX SUBUNIT 7"/>
    <property type="match status" value="1"/>
</dbReference>
<dbReference type="Proteomes" id="UP001234581">
    <property type="component" value="Unassembled WGS sequence"/>
</dbReference>
<keyword evidence="6 8" id="KW-0472">Membrane</keyword>
<evidence type="ECO:0000313" key="11">
    <source>
        <dbReference type="EMBL" id="KAJ8654530.1"/>
    </source>
</evidence>
<evidence type="ECO:0000256" key="4">
    <source>
        <dbReference type="ARBA" id="ARBA00022729"/>
    </source>
</evidence>
<dbReference type="AlphaFoldDB" id="A0AAD7XU45"/>
<protein>
    <recommendedName>
        <fullName evidence="10">ER membrane protein complex subunit 7 beta-sandwich domain-containing protein</fullName>
    </recommendedName>
</protein>
<gene>
    <name evidence="11" type="ORF">O0I10_009836</name>
</gene>
<keyword evidence="3 8" id="KW-0812">Transmembrane</keyword>
<dbReference type="InterPro" id="IPR039163">
    <property type="entry name" value="EMC7"/>
</dbReference>
<keyword evidence="12" id="KW-1185">Reference proteome</keyword>
<proteinExistence type="inferred from homology"/>
<dbReference type="GeneID" id="83217241"/>
<organism evidence="11 12">
    <name type="scientific">Lichtheimia ornata</name>
    <dbReference type="NCBI Taxonomy" id="688661"/>
    <lineage>
        <taxon>Eukaryota</taxon>
        <taxon>Fungi</taxon>
        <taxon>Fungi incertae sedis</taxon>
        <taxon>Mucoromycota</taxon>
        <taxon>Mucoromycotina</taxon>
        <taxon>Mucoromycetes</taxon>
        <taxon>Mucorales</taxon>
        <taxon>Lichtheimiaceae</taxon>
        <taxon>Lichtheimia</taxon>
    </lineage>
</organism>
<feature type="region of interest" description="Disordered" evidence="7">
    <location>
        <begin position="193"/>
        <end position="215"/>
    </location>
</feature>
<evidence type="ECO:0000256" key="8">
    <source>
        <dbReference type="SAM" id="Phobius"/>
    </source>
</evidence>
<evidence type="ECO:0000256" key="3">
    <source>
        <dbReference type="ARBA" id="ARBA00022692"/>
    </source>
</evidence>
<feature type="domain" description="ER membrane protein complex subunit 7 beta-sandwich" evidence="10">
    <location>
        <begin position="37"/>
        <end position="150"/>
    </location>
</feature>
<sequence length="215" mass="23818">MTHPIALLLLVAVCLVAFCQAASVSGSIATNAILTDINQLRPSTRVLLDGGKYTSHITTNGRFEFSNIEPGNYLLEVQSVDYVFPKLRVEVDNEKGLTRAAYSIYGQSWDKTGYTVEQPLELRAKAVANYFMQRQGFNVFGLFKNPMFLMLGVSGLMLLVMPKMMQNLDPEALKEISQTQADAQKMMTDMPSLAKMLGGGGQQSGSPNRQQQQRR</sequence>
<keyword evidence="5 8" id="KW-1133">Transmembrane helix</keyword>
<evidence type="ECO:0000256" key="5">
    <source>
        <dbReference type="ARBA" id="ARBA00022989"/>
    </source>
</evidence>
<evidence type="ECO:0000256" key="7">
    <source>
        <dbReference type="SAM" id="MobiDB-lite"/>
    </source>
</evidence>
<dbReference type="GO" id="GO:0072546">
    <property type="term" value="C:EMC complex"/>
    <property type="evidence" value="ECO:0007669"/>
    <property type="project" value="TreeGrafter"/>
</dbReference>
<dbReference type="EMBL" id="JARTCD010000060">
    <property type="protein sequence ID" value="KAJ8654530.1"/>
    <property type="molecule type" value="Genomic_DNA"/>
</dbReference>
<dbReference type="RefSeq" id="XP_058339444.1">
    <property type="nucleotide sequence ID" value="XM_058489822.1"/>
</dbReference>
<feature type="signal peptide" evidence="9">
    <location>
        <begin position="1"/>
        <end position="21"/>
    </location>
</feature>
<evidence type="ECO:0000256" key="6">
    <source>
        <dbReference type="ARBA" id="ARBA00023136"/>
    </source>
</evidence>
<dbReference type="InterPro" id="IPR013784">
    <property type="entry name" value="Carb-bd-like_fold"/>
</dbReference>
<evidence type="ECO:0000256" key="1">
    <source>
        <dbReference type="ARBA" id="ARBA00004167"/>
    </source>
</evidence>
<dbReference type="Pfam" id="PF09430">
    <property type="entry name" value="EMC7_beta-sandw"/>
    <property type="match status" value="1"/>
</dbReference>
<dbReference type="Gene3D" id="2.60.40.1120">
    <property type="entry name" value="Carboxypeptidase-like, regulatory domain"/>
    <property type="match status" value="1"/>
</dbReference>
<evidence type="ECO:0000256" key="2">
    <source>
        <dbReference type="ARBA" id="ARBA00008880"/>
    </source>
</evidence>
<comment type="similarity">
    <text evidence="2">Belongs to the EMC7 family.</text>
</comment>
<reference evidence="11 12" key="1">
    <citation type="submission" date="2023-03" db="EMBL/GenBank/DDBJ databases">
        <title>Genome sequence of Lichtheimia ornata CBS 291.66.</title>
        <authorList>
            <person name="Mohabir J.T."/>
            <person name="Shea T.P."/>
            <person name="Kurbessoian T."/>
            <person name="Berby B."/>
            <person name="Fontaine J."/>
            <person name="Livny J."/>
            <person name="Gnirke A."/>
            <person name="Stajich J.E."/>
            <person name="Cuomo C.A."/>
        </authorList>
    </citation>
    <scope>NUCLEOTIDE SEQUENCE [LARGE SCALE GENOMIC DNA]</scope>
    <source>
        <strain evidence="11">CBS 291.66</strain>
    </source>
</reference>
<accession>A0AAD7XU45</accession>
<dbReference type="InterPro" id="IPR019008">
    <property type="entry name" value="Beta_sandwich_EMC7"/>
</dbReference>
<comment type="subcellular location">
    <subcellularLocation>
        <location evidence="1">Membrane</location>
        <topology evidence="1">Single-pass membrane protein</topology>
    </subcellularLocation>
</comment>
<comment type="caution">
    <text evidence="11">The sequence shown here is derived from an EMBL/GenBank/DDBJ whole genome shotgun (WGS) entry which is preliminary data.</text>
</comment>
<name>A0AAD7XU45_9FUNG</name>
<evidence type="ECO:0000256" key="9">
    <source>
        <dbReference type="SAM" id="SignalP"/>
    </source>
</evidence>
<evidence type="ECO:0000313" key="12">
    <source>
        <dbReference type="Proteomes" id="UP001234581"/>
    </source>
</evidence>
<keyword evidence="4 9" id="KW-0732">Signal</keyword>
<dbReference type="PANTHER" id="PTHR13605">
    <property type="entry name" value="ER MEMBRANE PROTEIN COMPLEX SUBUNIT 7"/>
    <property type="match status" value="1"/>
</dbReference>
<evidence type="ECO:0000259" key="10">
    <source>
        <dbReference type="Pfam" id="PF09430"/>
    </source>
</evidence>
<feature type="transmembrane region" description="Helical" evidence="8">
    <location>
        <begin position="139"/>
        <end position="160"/>
    </location>
</feature>